<dbReference type="OrthoDB" id="9803907at2"/>
<gene>
    <name evidence="3" type="primary">cphA</name>
    <name evidence="3" type="ORF">C6P64_10715</name>
</gene>
<dbReference type="SUPFAM" id="SSF53623">
    <property type="entry name" value="MurD-like peptide ligases, catalytic domain"/>
    <property type="match status" value="1"/>
</dbReference>
<reference evidence="3 4" key="1">
    <citation type="submission" date="2018-03" db="EMBL/GenBank/DDBJ databases">
        <title>Comparative genomics illustrates the genes involved in a hyperalkaliphilic mechanisms of Serpentinomonas isolated from highly-alkaline calcium-rich serpentinized springs.</title>
        <authorList>
            <person name="Suzuki S."/>
            <person name="Ishii S."/>
            <person name="Walworth N."/>
            <person name="Bird L."/>
            <person name="Kuenen J.G."/>
            <person name="Nealson K.H."/>
        </authorList>
    </citation>
    <scope>NUCLEOTIDE SEQUENCE [LARGE SCALE GENOMIC DNA]</scope>
    <source>
        <strain evidence="3 4">P1</strain>
    </source>
</reference>
<evidence type="ECO:0000313" key="4">
    <source>
        <dbReference type="Proteomes" id="UP000238589"/>
    </source>
</evidence>
<dbReference type="NCBIfam" id="TIGR02068">
    <property type="entry name" value="cya_phycin_syn"/>
    <property type="match status" value="1"/>
</dbReference>
<dbReference type="InterPro" id="IPR011761">
    <property type="entry name" value="ATP-grasp"/>
</dbReference>
<dbReference type="RefSeq" id="WP_105748561.1">
    <property type="nucleotide sequence ID" value="NZ_PVLQ01000035.1"/>
</dbReference>
<dbReference type="InterPro" id="IPR044019">
    <property type="entry name" value="Cyanophycin_syn_N"/>
</dbReference>
<dbReference type="InterPro" id="IPR011810">
    <property type="entry name" value="Cya_phycin_syn"/>
</dbReference>
<dbReference type="GO" id="GO:0009432">
    <property type="term" value="P:SOS response"/>
    <property type="evidence" value="ECO:0007669"/>
    <property type="project" value="TreeGrafter"/>
</dbReference>
<comment type="caution">
    <text evidence="3">The sequence shown here is derived from an EMBL/GenBank/DDBJ whole genome shotgun (WGS) entry which is preliminary data.</text>
</comment>
<dbReference type="SUPFAM" id="SSF56059">
    <property type="entry name" value="Glutathione synthetase ATP-binding domain-like"/>
    <property type="match status" value="1"/>
</dbReference>
<accession>A0A2S9K3U5</accession>
<dbReference type="PANTHER" id="PTHR21621">
    <property type="entry name" value="RIBOSOMAL PROTEIN S6 MODIFICATION PROTEIN"/>
    <property type="match status" value="1"/>
</dbReference>
<keyword evidence="1" id="KW-0547">Nucleotide-binding</keyword>
<protein>
    <submittedName>
        <fullName evidence="3">Cyanophycin synthetase</fullName>
    </submittedName>
</protein>
<sequence length="720" mass="78073">MKHQPIQLLRINHLRGPSIWTYHQAVEVLIDIGALEDCPSHTLPGFTDRLLAWLPGLHEHHCGLGYRGGFVERLRDGTWPGHIMEHVSIELQNLAGLPSAFGKARSTDQRGVYKVVIRTGQKQVGIQALTDARDLVMAAINDEAFDVAACVQRLKTLIELHAMGPSTRAIVEAATQRKIPHIRLIDDGNLVQLGYGAKQRRIWTAETDRTSAIAEGISKDKDLTKQLLESCGVPTPEGQEVDSAEEAWEAAQDIGLPVVVKPSNANRGRGVVINLRTREEVMAAYEIAAKVSSYVMVERMVEGEEHRLLIVGNKMVAAVRGELSYITADGQSTVAQLVETQINSDPRRGVEEHFPLNPILLPQNGKVMLELQRQGLAPDSVPEAGRKILLERNGVLNQDITDLVHPSVAELAALAARIVGLDIAGVDVVATDISRPLESQGGAIIEVNAGPGLLMHLEPAVGQPRPVGQTIVEHLMGQDNNGRIPVVGISGVEHTTAVAMLTGWLLYRAGYVTGLACNAGMYLQMDRIETASPGEWESGQRILMNRTTTAAVIESSPRSILENGLAYDRCQVGVVTGLPVPVGLEDHHVHTHEQMRTVLRTQIDVVLPTGCAVLNADDEACAGLAELCDGSVLFYTVNADHELLAEHCAQETGRFLVVREQQIVLLGHQTQTPVMDLRHPVVQRLLQQHLPLPALLAAVGAALALDMDPALVRAGVETAE</sequence>
<dbReference type="NCBIfam" id="NF010623">
    <property type="entry name" value="PRK14016.1"/>
    <property type="match status" value="1"/>
</dbReference>
<dbReference type="GO" id="GO:0046872">
    <property type="term" value="F:metal ion binding"/>
    <property type="evidence" value="ECO:0007669"/>
    <property type="project" value="InterPro"/>
</dbReference>
<dbReference type="InterPro" id="IPR036565">
    <property type="entry name" value="Mur-like_cat_sf"/>
</dbReference>
<dbReference type="EMBL" id="PVLQ01000035">
    <property type="protein sequence ID" value="PRD65123.1"/>
    <property type="molecule type" value="Genomic_DNA"/>
</dbReference>
<dbReference type="SMART" id="SM01209">
    <property type="entry name" value="GARS_A"/>
    <property type="match status" value="1"/>
</dbReference>
<dbReference type="PROSITE" id="PS50975">
    <property type="entry name" value="ATP_GRASP"/>
    <property type="match status" value="1"/>
</dbReference>
<evidence type="ECO:0000259" key="2">
    <source>
        <dbReference type="PROSITE" id="PS50975"/>
    </source>
</evidence>
<evidence type="ECO:0000256" key="1">
    <source>
        <dbReference type="PROSITE-ProRule" id="PRU00409"/>
    </source>
</evidence>
<dbReference type="Gene3D" id="3.30.1490.20">
    <property type="entry name" value="ATP-grasp fold, A domain"/>
    <property type="match status" value="1"/>
</dbReference>
<name>A0A2S9K3U5_9BURK</name>
<keyword evidence="1" id="KW-0067">ATP-binding</keyword>
<dbReference type="AlphaFoldDB" id="A0A2S9K3U5"/>
<dbReference type="GO" id="GO:0018169">
    <property type="term" value="F:ribosomal S6-glutamic acid ligase activity"/>
    <property type="evidence" value="ECO:0007669"/>
    <property type="project" value="TreeGrafter"/>
</dbReference>
<dbReference type="PANTHER" id="PTHR21621:SF0">
    <property type="entry name" value="BETA-CITRYLGLUTAMATE SYNTHASE B-RELATED"/>
    <property type="match status" value="1"/>
</dbReference>
<dbReference type="Gene3D" id="3.40.1190.10">
    <property type="entry name" value="Mur-like, catalytic domain"/>
    <property type="match status" value="1"/>
</dbReference>
<dbReference type="GO" id="GO:0005524">
    <property type="term" value="F:ATP binding"/>
    <property type="evidence" value="ECO:0007669"/>
    <property type="project" value="UniProtKB-UniRule"/>
</dbReference>
<dbReference type="Proteomes" id="UP000238589">
    <property type="component" value="Unassembled WGS sequence"/>
</dbReference>
<dbReference type="Gene3D" id="3.30.470.20">
    <property type="entry name" value="ATP-grasp fold, B domain"/>
    <property type="match status" value="1"/>
</dbReference>
<dbReference type="InterPro" id="IPR005479">
    <property type="entry name" value="CPAse_ATP-bd"/>
</dbReference>
<organism evidence="3 4">
    <name type="scientific">Malikia granosa</name>
    <dbReference type="NCBI Taxonomy" id="263067"/>
    <lineage>
        <taxon>Bacteria</taxon>
        <taxon>Pseudomonadati</taxon>
        <taxon>Pseudomonadota</taxon>
        <taxon>Betaproteobacteria</taxon>
        <taxon>Burkholderiales</taxon>
        <taxon>Comamonadaceae</taxon>
        <taxon>Malikia</taxon>
    </lineage>
</organism>
<proteinExistence type="predicted"/>
<feature type="domain" description="ATP-grasp" evidence="2">
    <location>
        <begin position="225"/>
        <end position="476"/>
    </location>
</feature>
<dbReference type="InterPro" id="IPR013815">
    <property type="entry name" value="ATP_grasp_subdomain_1"/>
</dbReference>
<keyword evidence="4" id="KW-1185">Reference proteome</keyword>
<dbReference type="Pfam" id="PF02786">
    <property type="entry name" value="CPSase_L_D2"/>
    <property type="match status" value="1"/>
</dbReference>
<evidence type="ECO:0000313" key="3">
    <source>
        <dbReference type="EMBL" id="PRD65123.1"/>
    </source>
</evidence>
<dbReference type="Pfam" id="PF18921">
    <property type="entry name" value="Cyanophycin_syn"/>
    <property type="match status" value="1"/>
</dbReference>
<dbReference type="GO" id="GO:0005737">
    <property type="term" value="C:cytoplasm"/>
    <property type="evidence" value="ECO:0007669"/>
    <property type="project" value="TreeGrafter"/>
</dbReference>